<dbReference type="InterPro" id="IPR012944">
    <property type="entry name" value="SusD_RagB_dom"/>
</dbReference>
<dbReference type="SUPFAM" id="SSF48452">
    <property type="entry name" value="TPR-like"/>
    <property type="match status" value="1"/>
</dbReference>
<dbReference type="InterPro" id="IPR033985">
    <property type="entry name" value="SusD-like_N"/>
</dbReference>
<dbReference type="CDD" id="cd08977">
    <property type="entry name" value="SusD"/>
    <property type="match status" value="1"/>
</dbReference>
<feature type="domain" description="RagB/SusD" evidence="6">
    <location>
        <begin position="279"/>
        <end position="556"/>
    </location>
</feature>
<feature type="domain" description="SusD-like N-terminal" evidence="7">
    <location>
        <begin position="31"/>
        <end position="227"/>
    </location>
</feature>
<dbReference type="AlphaFoldDB" id="A0A850NP06"/>
<protein>
    <submittedName>
        <fullName evidence="8">RagB/SusD family nutrient uptake outer membrane protein</fullName>
    </submittedName>
</protein>
<name>A0A850NP06_9FLAO</name>
<dbReference type="RefSeq" id="WP_176620691.1">
    <property type="nucleotide sequence ID" value="NZ_WYET01000004.1"/>
</dbReference>
<keyword evidence="4" id="KW-0472">Membrane</keyword>
<gene>
    <name evidence="8" type="ORF">GUA46_12005</name>
</gene>
<comment type="subcellular location">
    <subcellularLocation>
        <location evidence="1">Cell outer membrane</location>
    </subcellularLocation>
</comment>
<keyword evidence="3" id="KW-0732">Signal</keyword>
<evidence type="ECO:0000256" key="5">
    <source>
        <dbReference type="ARBA" id="ARBA00023237"/>
    </source>
</evidence>
<keyword evidence="5" id="KW-0998">Cell outer membrane</keyword>
<dbReference type="InterPro" id="IPR011990">
    <property type="entry name" value="TPR-like_helical_dom_sf"/>
</dbReference>
<comment type="similarity">
    <text evidence="2">Belongs to the SusD family.</text>
</comment>
<dbReference type="PROSITE" id="PS51257">
    <property type="entry name" value="PROKAR_LIPOPROTEIN"/>
    <property type="match status" value="1"/>
</dbReference>
<evidence type="ECO:0000313" key="8">
    <source>
        <dbReference type="EMBL" id="NVN19067.1"/>
    </source>
</evidence>
<evidence type="ECO:0000256" key="2">
    <source>
        <dbReference type="ARBA" id="ARBA00006275"/>
    </source>
</evidence>
<keyword evidence="9" id="KW-1185">Reference proteome</keyword>
<evidence type="ECO:0000313" key="9">
    <source>
        <dbReference type="Proteomes" id="UP000558089"/>
    </source>
</evidence>
<sequence length="556" mass="63365">MKRRTYYLFKLKGLAPLILIFLLTGCSEDILDVKPLNGYSELDVFEDAALLQNYVNGSYRALRTPLRDENTFTDGLTDNAYNQHGSAEGQIRRYTRGEVDRENGEEITFGLWSHCYSYIRNANLFFEKIEGSSIPAEELDIMEGEMRFLRAYNYFELFKYYGGVPLISETFELGQESYEVTRGTIDETVDFILNDIDLAISLLPSKSELPAGKASMEAAMALKGRLLLYAASPLYNANGDQEKWEVARDANKAVMDLTSVTLADFGNWESMFLGNTDEEVIFRRQYTPKNDQGWGVNTWLFPNGKSGWSNTTPTQDLVDSFELVSGELPSESATYDPQDPYVDRDPRFYETIVYNTAPFQDATYDPYVDKDDPSNSELAGIDSRVSPASPHNASRTGYTFKKWANDNLAWDAGNTGPYIFYRKTEAYLNYAEAQIELNNESEARNAINAIRNRAGMPDISTSGQALLEDYRNERRVEFVLEDHRFFDIRRWMIGPETMGSPKMGVDVLKTGDATFEYDYDLTADSNIFWDDKMYMLPIPFSEIQRSNNSLDQNPGY</sequence>
<dbReference type="Pfam" id="PF07980">
    <property type="entry name" value="SusD_RagB"/>
    <property type="match status" value="1"/>
</dbReference>
<dbReference type="EMBL" id="WYET01000004">
    <property type="protein sequence ID" value="NVN19067.1"/>
    <property type="molecule type" value="Genomic_DNA"/>
</dbReference>
<evidence type="ECO:0000259" key="6">
    <source>
        <dbReference type="Pfam" id="PF07980"/>
    </source>
</evidence>
<evidence type="ECO:0000259" key="7">
    <source>
        <dbReference type="Pfam" id="PF14322"/>
    </source>
</evidence>
<dbReference type="Pfam" id="PF14322">
    <property type="entry name" value="SusD-like_3"/>
    <property type="match status" value="1"/>
</dbReference>
<accession>A0A850NP06</accession>
<dbReference type="GO" id="GO:0009279">
    <property type="term" value="C:cell outer membrane"/>
    <property type="evidence" value="ECO:0007669"/>
    <property type="project" value="UniProtKB-SubCell"/>
</dbReference>
<proteinExistence type="inferred from homology"/>
<comment type="caution">
    <text evidence="8">The sequence shown here is derived from an EMBL/GenBank/DDBJ whole genome shotgun (WGS) entry which is preliminary data.</text>
</comment>
<organism evidence="8 9">
    <name type="scientific">Flagellimonas chongwuensis</name>
    <dbReference type="NCBI Taxonomy" id="2697365"/>
    <lineage>
        <taxon>Bacteria</taxon>
        <taxon>Pseudomonadati</taxon>
        <taxon>Bacteroidota</taxon>
        <taxon>Flavobacteriia</taxon>
        <taxon>Flavobacteriales</taxon>
        <taxon>Flavobacteriaceae</taxon>
        <taxon>Flagellimonas</taxon>
    </lineage>
</organism>
<evidence type="ECO:0000256" key="1">
    <source>
        <dbReference type="ARBA" id="ARBA00004442"/>
    </source>
</evidence>
<dbReference type="Gene3D" id="1.25.40.390">
    <property type="match status" value="1"/>
</dbReference>
<evidence type="ECO:0000256" key="4">
    <source>
        <dbReference type="ARBA" id="ARBA00023136"/>
    </source>
</evidence>
<evidence type="ECO:0000256" key="3">
    <source>
        <dbReference type="ARBA" id="ARBA00022729"/>
    </source>
</evidence>
<dbReference type="Proteomes" id="UP000558089">
    <property type="component" value="Unassembled WGS sequence"/>
</dbReference>
<reference evidence="8 9" key="1">
    <citation type="submission" date="2020-01" db="EMBL/GenBank/DDBJ databases">
        <title>Draft Genome Analysis of Muricauda sp. HICW Isolated from coastal seawater of PR China.</title>
        <authorList>
            <person name="Chen M.-X."/>
        </authorList>
    </citation>
    <scope>NUCLEOTIDE SEQUENCE [LARGE SCALE GENOMIC DNA]</scope>
    <source>
        <strain evidence="8 9">HICW</strain>
    </source>
</reference>